<dbReference type="STRING" id="946333.A4W93_21330"/>
<comment type="similarity">
    <text evidence="1">Belongs to the UDP-N-acetylglucosamine 2-epimerase family.</text>
</comment>
<dbReference type="InterPro" id="IPR052026">
    <property type="entry name" value="ExeA_AAA_ATPase_DNA-bind"/>
</dbReference>
<sequence>MFESHFGFSAPPFQLNPDPTFYFGSKGHSNALAYLQYGVHQAEGFIVVTGDIGAGKTTLVRTLLEGLDATQVKAAQIASTQLDAVGLLQAMLTAFGVPHNPGAVSKASLISTLEAFFMTLAIKNKRALLVIDEAQNLSMDAIEELRMLSNFQLRKQALLQSFLVGQPELRGMIESQRLEQLRQRVIASCHLGPLDADETRRYIEHRLNRVGWNGNPSFEPEAFPHIHHATGGVPRRINLLCNRLLLSAFLENLTQVTTAQVLRIAQELRHEVGDATIAQPTGRVIADVPVTRRAPVAAAPVLDEVVRSPQPVAATPSSVQRVVRRELSAAVRTVLCVVDTPSGYLNAALLAASLEHSPIITRTVVVGLGAAQVFGPVENYAEVVDLPAIEVHLGIEGSPARRTAEAVLRVEALLDEFAPDLLVPLSTSDEAVACAMLASRKGVPVVRLDGGVRAPVAFEAARRNASLLDRIASQIFAPTQVAALTLSNEGIEVGQVQVMGSLTQDALSAADAASPLAQALMTHHGLTSGFALVTARVGHGRLTPQSLSKLVLMLSRVRGDLPMLWLVCGETQSALRGQGLGTVLSRSGISLASMPVFSSRLSILQRAACLITDHGDDLVDVAMSTGTPLLLLDETGEGGESADGRVAWLPFEASELGLPVNTRGANVVDLPIGETATSVAESMVSHLHGWLSRRDGETTIIEPPRRESASRLKEVGK</sequence>
<dbReference type="KEGG" id="rgu:A4W93_21330"/>
<proteinExistence type="inferred from homology"/>
<dbReference type="PANTHER" id="PTHR35894:SF1">
    <property type="entry name" value="PHOSPHORIBULOKINASE _ URIDINE KINASE FAMILY"/>
    <property type="match status" value="1"/>
</dbReference>
<evidence type="ECO:0000256" key="1">
    <source>
        <dbReference type="RuleBase" id="RU003513"/>
    </source>
</evidence>
<dbReference type="OrthoDB" id="9783370at2"/>
<organism evidence="2 3">
    <name type="scientific">Piscinibacter gummiphilus</name>
    <dbReference type="NCBI Taxonomy" id="946333"/>
    <lineage>
        <taxon>Bacteria</taxon>
        <taxon>Pseudomonadati</taxon>
        <taxon>Pseudomonadota</taxon>
        <taxon>Betaproteobacteria</taxon>
        <taxon>Burkholderiales</taxon>
        <taxon>Sphaerotilaceae</taxon>
        <taxon>Piscinibacter</taxon>
    </lineage>
</organism>
<dbReference type="RefSeq" id="WP_085752533.1">
    <property type="nucleotide sequence ID" value="NZ_BSPR01000006.1"/>
</dbReference>
<dbReference type="GO" id="GO:0016887">
    <property type="term" value="F:ATP hydrolysis activity"/>
    <property type="evidence" value="ECO:0007669"/>
    <property type="project" value="InterPro"/>
</dbReference>
<dbReference type="InterPro" id="IPR003593">
    <property type="entry name" value="AAA+_ATPase"/>
</dbReference>
<dbReference type="Pfam" id="PF02350">
    <property type="entry name" value="Epimerase_2"/>
    <property type="match status" value="1"/>
</dbReference>
<dbReference type="Proteomes" id="UP000193427">
    <property type="component" value="Chromosome"/>
</dbReference>
<dbReference type="NCBIfam" id="TIGR03015">
    <property type="entry name" value="pepcterm_ATPase"/>
    <property type="match status" value="1"/>
</dbReference>
<dbReference type="AlphaFoldDB" id="A0A1W6LD80"/>
<dbReference type="SMART" id="SM00382">
    <property type="entry name" value="AAA"/>
    <property type="match status" value="1"/>
</dbReference>
<dbReference type="Gene3D" id="3.40.50.2000">
    <property type="entry name" value="Glycogen Phosphorylase B"/>
    <property type="match status" value="2"/>
</dbReference>
<dbReference type="InterPro" id="IPR017466">
    <property type="entry name" value="XrtA-assoc_ATPase-like"/>
</dbReference>
<dbReference type="InterPro" id="IPR049945">
    <property type="entry name" value="AAA_22"/>
</dbReference>
<reference evidence="2 3" key="1">
    <citation type="submission" date="2016-04" db="EMBL/GenBank/DDBJ databases">
        <title>Complete genome sequence of natural rubber-degrading, novel Gram-negative bacterium, Rhizobacter gummiphilus strain NS21.</title>
        <authorList>
            <person name="Tabata M."/>
            <person name="Kasai D."/>
            <person name="Fukuda M."/>
        </authorList>
    </citation>
    <scope>NUCLEOTIDE SEQUENCE [LARGE SCALE GENOMIC DNA]</scope>
    <source>
        <strain evidence="2 3">NS21</strain>
    </source>
</reference>
<evidence type="ECO:0000313" key="2">
    <source>
        <dbReference type="EMBL" id="ARN22235.1"/>
    </source>
</evidence>
<gene>
    <name evidence="2" type="ORF">A4W93_21330</name>
</gene>
<dbReference type="PANTHER" id="PTHR35894">
    <property type="entry name" value="GENERAL SECRETION PATHWAY PROTEIN A-RELATED"/>
    <property type="match status" value="1"/>
</dbReference>
<dbReference type="Pfam" id="PF13401">
    <property type="entry name" value="AAA_22"/>
    <property type="match status" value="1"/>
</dbReference>
<keyword evidence="1" id="KW-0413">Isomerase</keyword>
<dbReference type="InterPro" id="IPR027417">
    <property type="entry name" value="P-loop_NTPase"/>
</dbReference>
<dbReference type="InterPro" id="IPR003331">
    <property type="entry name" value="UDP_GlcNAc_Epimerase_2_dom"/>
</dbReference>
<name>A0A1W6LD80_9BURK</name>
<dbReference type="SUPFAM" id="SSF53756">
    <property type="entry name" value="UDP-Glycosyltransferase/glycogen phosphorylase"/>
    <property type="match status" value="1"/>
</dbReference>
<protein>
    <submittedName>
        <fullName evidence="2">Uncharacterized protein</fullName>
    </submittedName>
</protein>
<evidence type="ECO:0000313" key="3">
    <source>
        <dbReference type="Proteomes" id="UP000193427"/>
    </source>
</evidence>
<dbReference type="GO" id="GO:0016853">
    <property type="term" value="F:isomerase activity"/>
    <property type="evidence" value="ECO:0007669"/>
    <property type="project" value="UniProtKB-KW"/>
</dbReference>
<keyword evidence="3" id="KW-1185">Reference proteome</keyword>
<dbReference type="Gene3D" id="3.40.50.300">
    <property type="entry name" value="P-loop containing nucleotide triphosphate hydrolases"/>
    <property type="match status" value="1"/>
</dbReference>
<dbReference type="EMBL" id="CP015118">
    <property type="protein sequence ID" value="ARN22235.1"/>
    <property type="molecule type" value="Genomic_DNA"/>
</dbReference>
<accession>A0A1W6LD80</accession>
<dbReference type="SUPFAM" id="SSF52540">
    <property type="entry name" value="P-loop containing nucleoside triphosphate hydrolases"/>
    <property type="match status" value="1"/>
</dbReference>